<evidence type="ECO:0000256" key="1">
    <source>
        <dbReference type="ARBA" id="ARBA00038414"/>
    </source>
</evidence>
<dbReference type="Gene3D" id="3.40.50.12500">
    <property type="match status" value="1"/>
</dbReference>
<dbReference type="RefSeq" id="WP_344510734.1">
    <property type="nucleotide sequence ID" value="NZ_BAAAQD010000025.1"/>
</dbReference>
<dbReference type="Pfam" id="PF01177">
    <property type="entry name" value="Asp_Glu_race"/>
    <property type="match status" value="1"/>
</dbReference>
<comment type="similarity">
    <text evidence="1">Belongs to the HyuE racemase family.</text>
</comment>
<sequence length="226" mass="23895">MEGVEAVPLRICMISPIHLSEPVTAARAERLRELGGTDLDVDLVGLPPEAPVGLDRPEDIEAATAHITAVAAGLDPARYDVVVPDCVLDPGVEAGADCDIPVLGLLRLIASGLYGLGRPFSAVTRNETIAAELEARLRGYGLAEGFRGTDILNLEVEKVFHGEEWSNAMGQVVRERARAGVTIVLNGCSAVATGPSPWSGSWVVDPTTYAFDLIRARLHNGVRPAG</sequence>
<name>A0ABP4N974_9ACTN</name>
<comment type="caution">
    <text evidence="2">The sequence shown here is derived from an EMBL/GenBank/DDBJ whole genome shotgun (WGS) entry which is preliminary data.</text>
</comment>
<organism evidence="2 3">
    <name type="scientific">Dactylosporangium maewongense</name>
    <dbReference type="NCBI Taxonomy" id="634393"/>
    <lineage>
        <taxon>Bacteria</taxon>
        <taxon>Bacillati</taxon>
        <taxon>Actinomycetota</taxon>
        <taxon>Actinomycetes</taxon>
        <taxon>Micromonosporales</taxon>
        <taxon>Micromonosporaceae</taxon>
        <taxon>Dactylosporangium</taxon>
    </lineage>
</organism>
<dbReference type="InterPro" id="IPR015942">
    <property type="entry name" value="Asp/Glu/hydantoin_racemase"/>
</dbReference>
<evidence type="ECO:0000313" key="2">
    <source>
        <dbReference type="EMBL" id="GAA1556482.1"/>
    </source>
</evidence>
<dbReference type="InterPro" id="IPR053714">
    <property type="entry name" value="Iso_Racemase_Enz_sf"/>
</dbReference>
<gene>
    <name evidence="2" type="ORF">GCM10009827_091750</name>
</gene>
<protein>
    <recommendedName>
        <fullName evidence="4">Hydantoin racemase</fullName>
    </recommendedName>
</protein>
<proteinExistence type="inferred from homology"/>
<reference evidence="3" key="1">
    <citation type="journal article" date="2019" name="Int. J. Syst. Evol. Microbiol.">
        <title>The Global Catalogue of Microorganisms (GCM) 10K type strain sequencing project: providing services to taxonomists for standard genome sequencing and annotation.</title>
        <authorList>
            <consortium name="The Broad Institute Genomics Platform"/>
            <consortium name="The Broad Institute Genome Sequencing Center for Infectious Disease"/>
            <person name="Wu L."/>
            <person name="Ma J."/>
        </authorList>
    </citation>
    <scope>NUCLEOTIDE SEQUENCE [LARGE SCALE GENOMIC DNA]</scope>
    <source>
        <strain evidence="3">JCM 15933</strain>
    </source>
</reference>
<evidence type="ECO:0000313" key="3">
    <source>
        <dbReference type="Proteomes" id="UP001501470"/>
    </source>
</evidence>
<accession>A0ABP4N974</accession>
<dbReference type="Proteomes" id="UP001501470">
    <property type="component" value="Unassembled WGS sequence"/>
</dbReference>
<keyword evidence="3" id="KW-1185">Reference proteome</keyword>
<evidence type="ECO:0008006" key="4">
    <source>
        <dbReference type="Google" id="ProtNLM"/>
    </source>
</evidence>
<dbReference type="EMBL" id="BAAAQD010000025">
    <property type="protein sequence ID" value="GAA1556482.1"/>
    <property type="molecule type" value="Genomic_DNA"/>
</dbReference>